<dbReference type="RefSeq" id="WP_218150090.1">
    <property type="nucleotide sequence ID" value="NZ_FOQK01000004.1"/>
</dbReference>
<dbReference type="AlphaFoldDB" id="A0A1I3CU06"/>
<dbReference type="InterPro" id="IPR010235">
    <property type="entry name" value="HepT"/>
</dbReference>
<dbReference type="SUPFAM" id="SSF81301">
    <property type="entry name" value="Nucleotidyltransferase"/>
    <property type="match status" value="1"/>
</dbReference>
<dbReference type="Pfam" id="PF18765">
    <property type="entry name" value="Polbeta"/>
    <property type="match status" value="1"/>
</dbReference>
<reference evidence="2 3" key="1">
    <citation type="submission" date="2016-10" db="EMBL/GenBank/DDBJ databases">
        <authorList>
            <person name="de Groot N.N."/>
        </authorList>
    </citation>
    <scope>NUCLEOTIDE SEQUENCE [LARGE SCALE GENOMIC DNA]</scope>
    <source>
        <strain evidence="2 3">Z108</strain>
    </source>
</reference>
<dbReference type="GO" id="GO:0016740">
    <property type="term" value="F:transferase activity"/>
    <property type="evidence" value="ECO:0007669"/>
    <property type="project" value="UniProtKB-KW"/>
</dbReference>
<dbReference type="NCBIfam" id="TIGR01987">
    <property type="entry name" value="HI0074"/>
    <property type="match status" value="1"/>
</dbReference>
<dbReference type="Pfam" id="PF08780">
    <property type="entry name" value="NTase_sub_bind"/>
    <property type="match status" value="1"/>
</dbReference>
<keyword evidence="2" id="KW-0808">Transferase</keyword>
<sequence length="232" mass="26470">MSNYQLDRDLIVEIVNIAKAHKIEKVLLFGSRARGDNKAHSDIDLAIAGGDTLGFSLDVEEKTNTLLSFDVVDMNELITENLRQEIKRDGIDLYRLGCAEMKKYESFANCLTVLERADHMMAKKNEIYRMGIIGQFNLTFELAWKSLKEVLELYGVAEAATGSPREIFKAAYKLGWLSDEKIWLDMLKKRNIAIHVYDEDRALLVMEAIFTSYITALQALREELQKRLEGIG</sequence>
<evidence type="ECO:0000313" key="3">
    <source>
        <dbReference type="Proteomes" id="UP000183639"/>
    </source>
</evidence>
<dbReference type="Gene3D" id="1.20.120.330">
    <property type="entry name" value="Nucleotidyltransferases domain 2"/>
    <property type="match status" value="1"/>
</dbReference>
<evidence type="ECO:0000259" key="1">
    <source>
        <dbReference type="Pfam" id="PF18765"/>
    </source>
</evidence>
<dbReference type="Gene3D" id="3.30.460.10">
    <property type="entry name" value="Beta Polymerase, domain 2"/>
    <property type="match status" value="1"/>
</dbReference>
<dbReference type="EMBL" id="FOQK01000004">
    <property type="protein sequence ID" value="SFH77711.1"/>
    <property type="molecule type" value="Genomic_DNA"/>
</dbReference>
<dbReference type="InterPro" id="IPR043519">
    <property type="entry name" value="NT_sf"/>
</dbReference>
<feature type="domain" description="Polymerase beta nucleotidyltransferase" evidence="1">
    <location>
        <begin position="13"/>
        <end position="94"/>
    </location>
</feature>
<dbReference type="Proteomes" id="UP000183639">
    <property type="component" value="Unassembled WGS sequence"/>
</dbReference>
<proteinExistence type="predicted"/>
<dbReference type="CDD" id="cd05403">
    <property type="entry name" value="NT_KNTase_like"/>
    <property type="match status" value="1"/>
</dbReference>
<name>A0A1I3CU06_SELRU</name>
<dbReference type="SUPFAM" id="SSF81593">
    <property type="entry name" value="Nucleotidyltransferase substrate binding subunit/domain"/>
    <property type="match status" value="1"/>
</dbReference>
<organism evidence="2 3">
    <name type="scientific">Selenomonas ruminantium</name>
    <dbReference type="NCBI Taxonomy" id="971"/>
    <lineage>
        <taxon>Bacteria</taxon>
        <taxon>Bacillati</taxon>
        <taxon>Bacillota</taxon>
        <taxon>Negativicutes</taxon>
        <taxon>Selenomonadales</taxon>
        <taxon>Selenomonadaceae</taxon>
        <taxon>Selenomonas</taxon>
    </lineage>
</organism>
<evidence type="ECO:0000313" key="2">
    <source>
        <dbReference type="EMBL" id="SFH77711.1"/>
    </source>
</evidence>
<gene>
    <name evidence="2" type="ORF">SAMN04487861_104122</name>
</gene>
<accession>A0A1I3CU06</accession>
<dbReference type="InterPro" id="IPR041633">
    <property type="entry name" value="Polbeta"/>
</dbReference>
<protein>
    <submittedName>
        <fullName evidence="2">Nucleotidyltransferase substrate binding protein, HI0074 family</fullName>
    </submittedName>
</protein>